<dbReference type="STRING" id="121719.APZ00_11505"/>
<evidence type="ECO:0000313" key="1">
    <source>
        <dbReference type="EMBL" id="ALV27615.1"/>
    </source>
</evidence>
<accession>A0A0U3EN90</accession>
<dbReference type="AlphaFoldDB" id="A0A0U3EN90"/>
<organism evidence="1 2">
    <name type="scientific">Pannonibacter phragmitetus</name>
    <dbReference type="NCBI Taxonomy" id="121719"/>
    <lineage>
        <taxon>Bacteria</taxon>
        <taxon>Pseudomonadati</taxon>
        <taxon>Pseudomonadota</taxon>
        <taxon>Alphaproteobacteria</taxon>
        <taxon>Hyphomicrobiales</taxon>
        <taxon>Stappiaceae</taxon>
        <taxon>Pannonibacter</taxon>
    </lineage>
</organism>
<dbReference type="Proteomes" id="UP000064921">
    <property type="component" value="Chromosome"/>
</dbReference>
<dbReference type="SUPFAM" id="SSF56281">
    <property type="entry name" value="Metallo-hydrolase/oxidoreductase"/>
    <property type="match status" value="1"/>
</dbReference>
<dbReference type="eggNOG" id="COG2333">
    <property type="taxonomic scope" value="Bacteria"/>
</dbReference>
<dbReference type="RefSeq" id="WP_058898976.1">
    <property type="nucleotide sequence ID" value="NZ_CP013068.1"/>
</dbReference>
<dbReference type="KEGG" id="pphr:APZ00_11505"/>
<proteinExistence type="predicted"/>
<evidence type="ECO:0000313" key="2">
    <source>
        <dbReference type="Proteomes" id="UP000064921"/>
    </source>
</evidence>
<keyword evidence="2" id="KW-1185">Reference proteome</keyword>
<dbReference type="InterPro" id="IPR036866">
    <property type="entry name" value="RibonucZ/Hydroxyglut_hydro"/>
</dbReference>
<reference evidence="1 2" key="1">
    <citation type="submission" date="2015-10" db="EMBL/GenBank/DDBJ databases">
        <title>The world's first case of liver abscess caused by Pannonibacter phragmitetus.</title>
        <authorList>
            <person name="Ming D."/>
            <person name="Wang M."/>
            <person name="Zhou Y."/>
            <person name="Jiang T."/>
            <person name="Hu S."/>
        </authorList>
    </citation>
    <scope>NUCLEOTIDE SEQUENCE [LARGE SCALE GENOMIC DNA]</scope>
    <source>
        <strain evidence="1 2">31801</strain>
    </source>
</reference>
<protein>
    <submittedName>
        <fullName evidence="1">Uncharacterized protein</fullName>
    </submittedName>
</protein>
<dbReference type="EMBL" id="CP013068">
    <property type="protein sequence ID" value="ALV27615.1"/>
    <property type="molecule type" value="Genomic_DNA"/>
</dbReference>
<name>A0A0U3EN90_9HYPH</name>
<sequence length="488" mass="51272">MAVSAIPAPLLATMDDVRKQGTEFNGDDSPSETYYGYLTEIEQVQYKEGGPILQSVQLELVPFEWIEAAVMNLGDSVRDLPPPAPVTLLVFDDAPLEEVAEALGTTAGDIAEGDWYILTVPSHSGRSAKRARPVFDTTVIPLKAAGRKLTGPKLTRLRRRYKPIARIDLAKLIKMLMAIQPREVGVMDTGQASCNLIYDANGTPQIYVDAGLPMFPNFASMPPANALGNVEIINPGPCLANNPPGILTHFHWDHYSMLGMSANAAALRNRDWIFPPQVAGPFLAGVILGINGSPNGQVHIFPAGLGVLPGGYVNIIQCVPGAGVAPGDLNNTGLAVIVHLDIPNNRDMLLPGDAAFQSIPGLGGFGGLRWMTATHHGSATNLVPPPAPLAAPPIPAPYAANQGRLAYSYGVNGGVPGGVHCYGHPNPAAVAAYPVAGWGNFLHVASTAETGPNSGVAGRGNIMMANNVVPPACGVANCPFHVFPKTLQ</sequence>
<gene>
    <name evidence="1" type="ORF">APZ00_11505</name>
</gene>